<sequence>MSADAMQLPRIDFSGVDPSAPGTGAWSGVRAQVMDALTTTGCFDAHYPALTPELRAALFDGAVKPLFALPVEAKRRNYYGADKPLHGYLGDIPGFDGYESLAVVDGPKSENVRAFADLVWPDAGNGFCETVHGAAKRIAELEEAVRRMVLEELGVAKYDEHLNASSWHLFRMSEYKAPNAAEKTVRYRSHQDTNMLSVVCQHEVEGLEVQTRDGETILVKPSPTSLVVMAGNALRAWTNDNLHAPFHRITVSGDVTRYSAILFSVPNFRIQAPDELVDDEHPPRFKPHDYNDFVRFCVSEEGAKHEDKLKAYCGL</sequence>
<feature type="non-terminal residue" evidence="9">
    <location>
        <position position="1"/>
    </location>
</feature>
<reference evidence="9 10" key="1">
    <citation type="journal article" date="2019" name="Sci. Rep.">
        <title>A high-quality genome of Eragrostis curvula grass provides insights into Poaceae evolution and supports new strategies to enhance forage quality.</title>
        <authorList>
            <person name="Carballo J."/>
            <person name="Santos B.A.C.M."/>
            <person name="Zappacosta D."/>
            <person name="Garbus I."/>
            <person name="Selva J.P."/>
            <person name="Gallo C.A."/>
            <person name="Diaz A."/>
            <person name="Albertini E."/>
            <person name="Caccamo M."/>
            <person name="Echenique V."/>
        </authorList>
    </citation>
    <scope>NUCLEOTIDE SEQUENCE [LARGE SCALE GENOMIC DNA]</scope>
    <source>
        <strain evidence="10">cv. Victoria</strain>
        <tissue evidence="9">Leaf</tissue>
    </source>
</reference>
<keyword evidence="7" id="KW-0408">Iron</keyword>
<keyword evidence="3" id="KW-0223">Dioxygenase</keyword>
<gene>
    <name evidence="9" type="ORF">EJB05_36425</name>
</gene>
<protein>
    <recommendedName>
        <fullName evidence="5">2-oxoglutarate-dependent dioxygenase DAO</fullName>
    </recommendedName>
    <alternativeName>
        <fullName evidence="6">Protein DIOXYGENASE FOR AUXIN OXIDATION</fullName>
    </alternativeName>
</protein>
<dbReference type="PANTHER" id="PTHR47990">
    <property type="entry name" value="2-OXOGLUTARATE (2OG) AND FE(II)-DEPENDENT OXYGENASE SUPERFAMILY PROTEIN-RELATED"/>
    <property type="match status" value="1"/>
</dbReference>
<dbReference type="InterPro" id="IPR044861">
    <property type="entry name" value="IPNS-like_FE2OG_OXY"/>
</dbReference>
<evidence type="ECO:0000256" key="7">
    <source>
        <dbReference type="RuleBase" id="RU003682"/>
    </source>
</evidence>
<evidence type="ECO:0000256" key="1">
    <source>
        <dbReference type="ARBA" id="ARBA00008056"/>
    </source>
</evidence>
<evidence type="ECO:0000256" key="3">
    <source>
        <dbReference type="ARBA" id="ARBA00022964"/>
    </source>
</evidence>
<dbReference type="EMBL" id="RWGY01000029">
    <property type="protein sequence ID" value="TVU20226.1"/>
    <property type="molecule type" value="Genomic_DNA"/>
</dbReference>
<dbReference type="FunFam" id="2.60.120.330:FF:000017">
    <property type="entry name" value="2-oxoglutarate-dependent dioxygenase DAO"/>
    <property type="match status" value="1"/>
</dbReference>
<dbReference type="GO" id="GO:0051213">
    <property type="term" value="F:dioxygenase activity"/>
    <property type="evidence" value="ECO:0007669"/>
    <property type="project" value="UniProtKB-KW"/>
</dbReference>
<evidence type="ECO:0000259" key="8">
    <source>
        <dbReference type="PROSITE" id="PS51471"/>
    </source>
</evidence>
<dbReference type="Gramene" id="TVU20226">
    <property type="protein sequence ID" value="TVU20226"/>
    <property type="gene ID" value="EJB05_36425"/>
</dbReference>
<dbReference type="InterPro" id="IPR050231">
    <property type="entry name" value="Iron_ascorbate_oxido_reductase"/>
</dbReference>
<comment type="caution">
    <text evidence="9">The sequence shown here is derived from an EMBL/GenBank/DDBJ whole genome shotgun (WGS) entry which is preliminary data.</text>
</comment>
<keyword evidence="10" id="KW-1185">Reference proteome</keyword>
<dbReference type="GO" id="GO:0046872">
    <property type="term" value="F:metal ion binding"/>
    <property type="evidence" value="ECO:0007669"/>
    <property type="project" value="UniProtKB-KW"/>
</dbReference>
<evidence type="ECO:0000313" key="9">
    <source>
        <dbReference type="EMBL" id="TVU20226.1"/>
    </source>
</evidence>
<comment type="similarity">
    <text evidence="1 7">Belongs to the iron/ascorbate-dependent oxidoreductase family.</text>
</comment>
<evidence type="ECO:0000313" key="10">
    <source>
        <dbReference type="Proteomes" id="UP000324897"/>
    </source>
</evidence>
<dbReference type="AlphaFoldDB" id="A0A5J9U9J5"/>
<dbReference type="Gene3D" id="2.60.120.330">
    <property type="entry name" value="B-lactam Antibiotic, Isopenicillin N Synthase, Chain"/>
    <property type="match status" value="1"/>
</dbReference>
<dbReference type="Pfam" id="PF03171">
    <property type="entry name" value="2OG-FeII_Oxy"/>
    <property type="match status" value="1"/>
</dbReference>
<dbReference type="InterPro" id="IPR005123">
    <property type="entry name" value="Oxoglu/Fe-dep_dioxygenase_dom"/>
</dbReference>
<evidence type="ECO:0000256" key="2">
    <source>
        <dbReference type="ARBA" id="ARBA00022723"/>
    </source>
</evidence>
<keyword evidence="7" id="KW-0560">Oxidoreductase</keyword>
<comment type="function">
    <text evidence="4">2-oxoglutarate-dependent dioxygenase essential for auxin catabolism and maintenance of auxin homeostasis in reproductive organs. Catalyzes the irreversible oxidation of indole-3-acetic acid (IAA) to the biologically inactive 2-oxoindole-3-acetic acid (OxIAA).</text>
</comment>
<dbReference type="SUPFAM" id="SSF51197">
    <property type="entry name" value="Clavaminate synthase-like"/>
    <property type="match status" value="1"/>
</dbReference>
<accession>A0A5J9U9J5</accession>
<name>A0A5J9U9J5_9POAL</name>
<feature type="domain" description="Fe2OG dioxygenase" evidence="8">
    <location>
        <begin position="166"/>
        <end position="272"/>
    </location>
</feature>
<evidence type="ECO:0000256" key="6">
    <source>
        <dbReference type="ARBA" id="ARBA00076740"/>
    </source>
</evidence>
<dbReference type="Proteomes" id="UP000324897">
    <property type="component" value="Chromosome 7"/>
</dbReference>
<proteinExistence type="inferred from homology"/>
<keyword evidence="2 7" id="KW-0479">Metal-binding</keyword>
<dbReference type="InterPro" id="IPR027443">
    <property type="entry name" value="IPNS-like_sf"/>
</dbReference>
<dbReference type="PROSITE" id="PS51471">
    <property type="entry name" value="FE2OG_OXY"/>
    <property type="match status" value="1"/>
</dbReference>
<dbReference type="OrthoDB" id="288590at2759"/>
<evidence type="ECO:0000256" key="4">
    <source>
        <dbReference type="ARBA" id="ARBA00054658"/>
    </source>
</evidence>
<organism evidence="9 10">
    <name type="scientific">Eragrostis curvula</name>
    <name type="common">weeping love grass</name>
    <dbReference type="NCBI Taxonomy" id="38414"/>
    <lineage>
        <taxon>Eukaryota</taxon>
        <taxon>Viridiplantae</taxon>
        <taxon>Streptophyta</taxon>
        <taxon>Embryophyta</taxon>
        <taxon>Tracheophyta</taxon>
        <taxon>Spermatophyta</taxon>
        <taxon>Magnoliopsida</taxon>
        <taxon>Liliopsida</taxon>
        <taxon>Poales</taxon>
        <taxon>Poaceae</taxon>
        <taxon>PACMAD clade</taxon>
        <taxon>Chloridoideae</taxon>
        <taxon>Eragrostideae</taxon>
        <taxon>Eragrostidinae</taxon>
        <taxon>Eragrostis</taxon>
    </lineage>
</organism>
<evidence type="ECO:0000256" key="5">
    <source>
        <dbReference type="ARBA" id="ARBA00074102"/>
    </source>
</evidence>